<reference evidence="1" key="1">
    <citation type="submission" date="2020-03" db="EMBL/GenBank/DDBJ databases">
        <title>A mixture of massive structural variations and highly conserved coding sequences in Ustilaginoidea virens genome.</title>
        <authorList>
            <person name="Zhang K."/>
            <person name="Zhao Z."/>
            <person name="Zhang Z."/>
            <person name="Li Y."/>
            <person name="Hsiang T."/>
            <person name="Sun W."/>
        </authorList>
    </citation>
    <scope>NUCLEOTIDE SEQUENCE</scope>
    <source>
        <strain evidence="1">UV-8b</strain>
    </source>
</reference>
<dbReference type="AlphaFoldDB" id="A0A8E5HRW9"/>
<gene>
    <name evidence="1" type="ORF">UV8b_04765</name>
</gene>
<keyword evidence="2" id="KW-1185">Reference proteome</keyword>
<dbReference type="KEGG" id="uvi:66065543"/>
<name>A0A8E5HRW9_USTVR</name>
<dbReference type="RefSeq" id="XP_042998197.1">
    <property type="nucleotide sequence ID" value="XM_043142263.1"/>
</dbReference>
<protein>
    <submittedName>
        <fullName evidence="1">Uncharacterized protein</fullName>
    </submittedName>
</protein>
<sequence>MDIAAAVCLLLRHEQARSGKDAPGQATRSSSYGISLGIRPAGTALQGPRHVCVNSRIRPPVLPRQIALVVSPEYLRRATSWGCGPSTARTWPVWT</sequence>
<organism evidence="1 2">
    <name type="scientific">Ustilaginoidea virens</name>
    <name type="common">Rice false smut fungus</name>
    <name type="synonym">Villosiclava virens</name>
    <dbReference type="NCBI Taxonomy" id="1159556"/>
    <lineage>
        <taxon>Eukaryota</taxon>
        <taxon>Fungi</taxon>
        <taxon>Dikarya</taxon>
        <taxon>Ascomycota</taxon>
        <taxon>Pezizomycotina</taxon>
        <taxon>Sordariomycetes</taxon>
        <taxon>Hypocreomycetidae</taxon>
        <taxon>Hypocreales</taxon>
        <taxon>Clavicipitaceae</taxon>
        <taxon>Ustilaginoidea</taxon>
    </lineage>
</organism>
<dbReference type="GeneID" id="66065543"/>
<evidence type="ECO:0000313" key="2">
    <source>
        <dbReference type="Proteomes" id="UP000027002"/>
    </source>
</evidence>
<evidence type="ECO:0000313" key="1">
    <source>
        <dbReference type="EMBL" id="QUC20524.1"/>
    </source>
</evidence>
<dbReference type="EMBL" id="CP072756">
    <property type="protein sequence ID" value="QUC20524.1"/>
    <property type="molecule type" value="Genomic_DNA"/>
</dbReference>
<dbReference type="Proteomes" id="UP000027002">
    <property type="component" value="Chromosome 4"/>
</dbReference>
<proteinExistence type="predicted"/>
<accession>A0A8E5HRW9</accession>